<evidence type="ECO:0000256" key="6">
    <source>
        <dbReference type="ARBA" id="ARBA00014132"/>
    </source>
</evidence>
<evidence type="ECO:0000313" key="20">
    <source>
        <dbReference type="Proteomes" id="UP000518266"/>
    </source>
</evidence>
<evidence type="ECO:0000256" key="5">
    <source>
        <dbReference type="ARBA" id="ARBA00006843"/>
    </source>
</evidence>
<feature type="transmembrane region" description="Helical" evidence="17">
    <location>
        <begin position="860"/>
        <end position="883"/>
    </location>
</feature>
<evidence type="ECO:0000256" key="8">
    <source>
        <dbReference type="ARBA" id="ARBA00022617"/>
    </source>
</evidence>
<evidence type="ECO:0000256" key="15">
    <source>
        <dbReference type="ARBA" id="ARBA00023324"/>
    </source>
</evidence>
<dbReference type="InterPro" id="IPR011614">
    <property type="entry name" value="Catalase_core"/>
</dbReference>
<keyword evidence="8" id="KW-0349">Heme</keyword>
<dbReference type="GO" id="GO:0004096">
    <property type="term" value="F:catalase activity"/>
    <property type="evidence" value="ECO:0007669"/>
    <property type="project" value="UniProtKB-EC"/>
</dbReference>
<evidence type="ECO:0000256" key="10">
    <source>
        <dbReference type="ARBA" id="ARBA00022723"/>
    </source>
</evidence>
<feature type="compositionally biased region" description="Polar residues" evidence="16">
    <location>
        <begin position="476"/>
        <end position="502"/>
    </location>
</feature>
<dbReference type="InterPro" id="IPR002226">
    <property type="entry name" value="Catalase_haem_BS"/>
</dbReference>
<dbReference type="Pfam" id="PF04505">
    <property type="entry name" value="CD225"/>
    <property type="match status" value="4"/>
</dbReference>
<name>A0A7J5Z0C5_DISMA</name>
<feature type="transmembrane region" description="Helical" evidence="17">
    <location>
        <begin position="711"/>
        <end position="735"/>
    </location>
</feature>
<dbReference type="InterPro" id="IPR018028">
    <property type="entry name" value="Catalase"/>
</dbReference>
<feature type="region of interest" description="Disordered" evidence="16">
    <location>
        <begin position="471"/>
        <end position="505"/>
    </location>
</feature>
<dbReference type="GO" id="GO:0020037">
    <property type="term" value="F:heme binding"/>
    <property type="evidence" value="ECO:0007669"/>
    <property type="project" value="InterPro"/>
</dbReference>
<dbReference type="InterPro" id="IPR007593">
    <property type="entry name" value="CD225/Dispanin_fam"/>
</dbReference>
<comment type="similarity">
    <text evidence="5">Belongs to the CD225/Dispanin family.</text>
</comment>
<reference evidence="19 20" key="1">
    <citation type="submission" date="2020-03" db="EMBL/GenBank/DDBJ databases">
        <title>Dissostichus mawsoni Genome sequencing and assembly.</title>
        <authorList>
            <person name="Park H."/>
        </authorList>
    </citation>
    <scope>NUCLEOTIDE SEQUENCE [LARGE SCALE GENOMIC DNA]</scope>
    <source>
        <strain evidence="19">DM0001</strain>
        <tissue evidence="19">Muscle</tissue>
    </source>
</reference>
<evidence type="ECO:0000256" key="14">
    <source>
        <dbReference type="ARBA" id="ARBA00023136"/>
    </source>
</evidence>
<keyword evidence="13" id="KW-0408">Iron</keyword>
<keyword evidence="7" id="KW-0575">Peroxidase</keyword>
<comment type="caution">
    <text evidence="19">The sequence shown here is derived from an EMBL/GenBank/DDBJ whole genome shotgun (WGS) entry which is preliminary data.</text>
</comment>
<dbReference type="OrthoDB" id="6880011at2759"/>
<evidence type="ECO:0000256" key="12">
    <source>
        <dbReference type="ARBA" id="ARBA00023002"/>
    </source>
</evidence>
<dbReference type="PANTHER" id="PTHR11465:SF9">
    <property type="entry name" value="CATALASE"/>
    <property type="match status" value="1"/>
</dbReference>
<dbReference type="Gene3D" id="2.40.180.10">
    <property type="entry name" value="Catalase core domain"/>
    <property type="match status" value="1"/>
</dbReference>
<keyword evidence="10" id="KW-0479">Metal-binding</keyword>
<evidence type="ECO:0000256" key="9">
    <source>
        <dbReference type="ARBA" id="ARBA00022692"/>
    </source>
</evidence>
<keyword evidence="14 17" id="KW-0472">Membrane</keyword>
<evidence type="ECO:0000256" key="2">
    <source>
        <dbReference type="ARBA" id="ARBA00004253"/>
    </source>
</evidence>
<feature type="transmembrane region" description="Helical" evidence="17">
    <location>
        <begin position="527"/>
        <end position="549"/>
    </location>
</feature>
<evidence type="ECO:0000256" key="3">
    <source>
        <dbReference type="ARBA" id="ARBA00004370"/>
    </source>
</evidence>
<dbReference type="EMBL" id="JAAKFY010000007">
    <property type="protein sequence ID" value="KAF3855130.1"/>
    <property type="molecule type" value="Genomic_DNA"/>
</dbReference>
<dbReference type="GO" id="GO:0005739">
    <property type="term" value="C:mitochondrion"/>
    <property type="evidence" value="ECO:0007669"/>
    <property type="project" value="TreeGrafter"/>
</dbReference>
<dbReference type="GO" id="GO:0005782">
    <property type="term" value="C:peroxisomal matrix"/>
    <property type="evidence" value="ECO:0007669"/>
    <property type="project" value="UniProtKB-SubCell"/>
</dbReference>
<dbReference type="PROSITE" id="PS51402">
    <property type="entry name" value="CATALASE_3"/>
    <property type="match status" value="1"/>
</dbReference>
<dbReference type="SMART" id="SM01060">
    <property type="entry name" value="Catalase"/>
    <property type="match status" value="1"/>
</dbReference>
<evidence type="ECO:0000256" key="17">
    <source>
        <dbReference type="SAM" id="Phobius"/>
    </source>
</evidence>
<dbReference type="AlphaFoldDB" id="A0A7J5Z0C5"/>
<feature type="transmembrane region" description="Helical" evidence="17">
    <location>
        <begin position="410"/>
        <end position="434"/>
    </location>
</feature>
<dbReference type="Proteomes" id="UP000518266">
    <property type="component" value="Unassembled WGS sequence"/>
</dbReference>
<comment type="cofactor">
    <cofactor evidence="1">
        <name>NADP(+)</name>
        <dbReference type="ChEBI" id="CHEBI:58349"/>
    </cofactor>
</comment>
<dbReference type="PANTHER" id="PTHR11465">
    <property type="entry name" value="CATALASE"/>
    <property type="match status" value="1"/>
</dbReference>
<evidence type="ECO:0000256" key="7">
    <source>
        <dbReference type="ARBA" id="ARBA00022559"/>
    </source>
</evidence>
<dbReference type="InterPro" id="IPR020835">
    <property type="entry name" value="Catalase_sf"/>
</dbReference>
<organism evidence="19 20">
    <name type="scientific">Dissostichus mawsoni</name>
    <name type="common">Antarctic cod</name>
    <dbReference type="NCBI Taxonomy" id="36200"/>
    <lineage>
        <taxon>Eukaryota</taxon>
        <taxon>Metazoa</taxon>
        <taxon>Chordata</taxon>
        <taxon>Craniata</taxon>
        <taxon>Vertebrata</taxon>
        <taxon>Euteleostomi</taxon>
        <taxon>Actinopterygii</taxon>
        <taxon>Neopterygii</taxon>
        <taxon>Teleostei</taxon>
        <taxon>Neoteleostei</taxon>
        <taxon>Acanthomorphata</taxon>
        <taxon>Eupercaria</taxon>
        <taxon>Perciformes</taxon>
        <taxon>Notothenioidei</taxon>
        <taxon>Nototheniidae</taxon>
        <taxon>Dissostichus</taxon>
    </lineage>
</organism>
<proteinExistence type="inferred from homology"/>
<dbReference type="Pfam" id="PF06628">
    <property type="entry name" value="Catalase-rel"/>
    <property type="match status" value="1"/>
</dbReference>
<dbReference type="GO" id="GO:0046872">
    <property type="term" value="F:metal ion binding"/>
    <property type="evidence" value="ECO:0007669"/>
    <property type="project" value="UniProtKB-KW"/>
</dbReference>
<evidence type="ECO:0000259" key="18">
    <source>
        <dbReference type="SMART" id="SM01060"/>
    </source>
</evidence>
<keyword evidence="12" id="KW-0560">Oxidoreductase</keyword>
<dbReference type="InterPro" id="IPR016187">
    <property type="entry name" value="CTDL_fold"/>
</dbReference>
<dbReference type="PRINTS" id="PR00067">
    <property type="entry name" value="CATALASE"/>
</dbReference>
<evidence type="ECO:0000256" key="4">
    <source>
        <dbReference type="ARBA" id="ARBA00005329"/>
    </source>
</evidence>
<dbReference type="Gene3D" id="3.10.100.10">
    <property type="entry name" value="Mannose-Binding Protein A, subunit A"/>
    <property type="match status" value="1"/>
</dbReference>
<gene>
    <name evidence="19" type="ORF">F7725_023185</name>
</gene>
<dbReference type="InterPro" id="IPR016186">
    <property type="entry name" value="C-type_lectin-like/link_sf"/>
</dbReference>
<feature type="transmembrane region" description="Helical" evidence="17">
    <location>
        <begin position="812"/>
        <end position="834"/>
    </location>
</feature>
<sequence length="977" mass="109382">MVWDFWSLRPESLHQVSFLFSDRGLPDGFRHMNGYGSHTFKMTDQGIKNMSGEEAERLAASNPDYAIGDLYNTIANGNFPSWTFFIQIMTFEQAETFQFNPFDLTKVWSQKEYPLIPNAVNYFAEIEQLAFDPSNMPPGIEASPDKMLQGRLFSYPDTHRHRLGANYLQLPVNCPFRTRVTNYQRDGPMCIFSAPDTQPQFVESKFQVSPDVARYNSADEDNYTQVLNEEERQRLCQNMAGALKGAQLFIQKRQVENLKAVHADYGNRVQSLLNKYNAENKKNTEVHVYSRPGASAIAASSKICSACLLVAPRTVVELTAMNPAGYPPENIPLQGRYPGVQGQPGGSTVVQYTSVSIPPEPPGTTSSGPSAAFYTPSASDWRPSSTPSRDRKVVGDMEGARRYGSTALRLNILATFLGSIMFLISLIITITVSVQTYNYNSYDYRYRGEIRRFHGEPGGSAGVQCITVNIPPEPPRTTSSGPSAAFSTQTPAASDWRLSSTPSRDRKVVGDMEGARHYGSTARCLNIWATVLVSIMILISLIIVTIVLVQAKQAIQRYTHFDNNYRGAERRGAPETLPVAGALKGAQLFIQKRQVENLKAVHADYGNRVQSLLNKYNAENKKVNTLALTAMNPAGYPPENIPLQGRYPGFRDSLEDLQWFSTHLDHIICSLFLHPFGLGLAAFIYSIKARDRKVVGDMEGARRYGSTALRLNIWATFLGSIMFLISLISTITVSVQTYNYYNSYDYRYRVVAQLSCWPHLKLYLTEMNSEGYPSDSVPLQGRYEGFHGQPGGSAGVQCITVNIPPEPPMDHIIWSLCCFLHSNPCCLGLAALIFSIKARDRKVVGDMEGARHYGSTARCLNIWATVLVSIMILISLIIVPIVLVQAKQAIQRYTDFDNNYRVINFDFVRRVGQKYFVSYKKRDSFSSAVEFCSQQGLELALPQNEEENNILTQFFGDKEAWINNNRAEGNLLTDMKN</sequence>
<feature type="domain" description="Catalase core" evidence="18">
    <location>
        <begin position="1"/>
        <end position="210"/>
    </location>
</feature>
<keyword evidence="9 17" id="KW-0812">Transmembrane</keyword>
<keyword evidence="15" id="KW-0376">Hydrogen peroxide</keyword>
<comment type="similarity">
    <text evidence="4">Belongs to the catalase family.</text>
</comment>
<dbReference type="PROSITE" id="PS00437">
    <property type="entry name" value="CATALASE_1"/>
    <property type="match status" value="1"/>
</dbReference>
<evidence type="ECO:0000313" key="19">
    <source>
        <dbReference type="EMBL" id="KAF3855130.1"/>
    </source>
</evidence>
<feature type="region of interest" description="Disordered" evidence="16">
    <location>
        <begin position="356"/>
        <end position="393"/>
    </location>
</feature>
<comment type="subcellular location">
    <subcellularLocation>
        <location evidence="3">Membrane</location>
    </subcellularLocation>
    <subcellularLocation>
        <location evidence="2">Peroxisome matrix</location>
    </subcellularLocation>
</comment>
<evidence type="ECO:0000256" key="11">
    <source>
        <dbReference type="ARBA" id="ARBA00022989"/>
    </source>
</evidence>
<evidence type="ECO:0000256" key="13">
    <source>
        <dbReference type="ARBA" id="ARBA00023004"/>
    </source>
</evidence>
<dbReference type="GO" id="GO:0042542">
    <property type="term" value="P:response to hydrogen peroxide"/>
    <property type="evidence" value="ECO:0007669"/>
    <property type="project" value="TreeGrafter"/>
</dbReference>
<evidence type="ECO:0000256" key="16">
    <source>
        <dbReference type="SAM" id="MobiDB-lite"/>
    </source>
</evidence>
<dbReference type="SUPFAM" id="SSF56634">
    <property type="entry name" value="Heme-dependent catalase-like"/>
    <property type="match status" value="1"/>
</dbReference>
<keyword evidence="20" id="KW-1185">Reference proteome</keyword>
<dbReference type="GO" id="GO:0016020">
    <property type="term" value="C:membrane"/>
    <property type="evidence" value="ECO:0007669"/>
    <property type="project" value="UniProtKB-SubCell"/>
</dbReference>
<keyword evidence="11 17" id="KW-1133">Transmembrane helix</keyword>
<evidence type="ECO:0000256" key="1">
    <source>
        <dbReference type="ARBA" id="ARBA00001937"/>
    </source>
</evidence>
<accession>A0A7J5Z0C5</accession>
<feature type="compositionally biased region" description="Polar residues" evidence="16">
    <location>
        <begin position="376"/>
        <end position="387"/>
    </location>
</feature>
<dbReference type="SUPFAM" id="SSF56436">
    <property type="entry name" value="C-type lectin-like"/>
    <property type="match status" value="1"/>
</dbReference>
<dbReference type="GO" id="GO:0042744">
    <property type="term" value="P:hydrogen peroxide catabolic process"/>
    <property type="evidence" value="ECO:0007669"/>
    <property type="project" value="UniProtKB-KW"/>
</dbReference>
<dbReference type="Pfam" id="PF00199">
    <property type="entry name" value="Catalase"/>
    <property type="match status" value="1"/>
</dbReference>
<dbReference type="InterPro" id="IPR010582">
    <property type="entry name" value="Catalase_immune_responsive"/>
</dbReference>
<protein>
    <recommendedName>
        <fullName evidence="6">Catalase</fullName>
    </recommendedName>
</protein>